<gene>
    <name evidence="4" type="ORF">ANCCAN_18816</name>
</gene>
<dbReference type="Proteomes" id="UP000252519">
    <property type="component" value="Unassembled WGS sequence"/>
</dbReference>
<evidence type="ECO:0000256" key="1">
    <source>
        <dbReference type="ARBA" id="ARBA00010394"/>
    </source>
</evidence>
<dbReference type="STRING" id="29170.A0A368FWF9"/>
<organism evidence="4 5">
    <name type="scientific">Ancylostoma caninum</name>
    <name type="common">Dog hookworm</name>
    <dbReference type="NCBI Taxonomy" id="29170"/>
    <lineage>
        <taxon>Eukaryota</taxon>
        <taxon>Metazoa</taxon>
        <taxon>Ecdysozoa</taxon>
        <taxon>Nematoda</taxon>
        <taxon>Chromadorea</taxon>
        <taxon>Rhabditida</taxon>
        <taxon>Rhabditina</taxon>
        <taxon>Rhabditomorpha</taxon>
        <taxon>Strongyloidea</taxon>
        <taxon>Ancylostomatidae</taxon>
        <taxon>Ancylostomatinae</taxon>
        <taxon>Ancylostoma</taxon>
    </lineage>
</organism>
<evidence type="ECO:0000256" key="2">
    <source>
        <dbReference type="ARBA" id="ARBA00022448"/>
    </source>
</evidence>
<dbReference type="GO" id="GO:0015031">
    <property type="term" value="P:protein transport"/>
    <property type="evidence" value="ECO:0007669"/>
    <property type="project" value="UniProtKB-KW"/>
</dbReference>
<keyword evidence="5" id="KW-1185">Reference proteome</keyword>
<protein>
    <recommendedName>
        <fullName evidence="6">HEAT repeat protein</fullName>
    </recommendedName>
</protein>
<proteinExistence type="inferred from homology"/>
<dbReference type="AlphaFoldDB" id="A0A368FWF9"/>
<evidence type="ECO:0000256" key="3">
    <source>
        <dbReference type="ARBA" id="ARBA00022927"/>
    </source>
</evidence>
<reference evidence="4 5" key="1">
    <citation type="submission" date="2014-10" db="EMBL/GenBank/DDBJ databases">
        <title>Draft genome of the hookworm Ancylostoma caninum.</title>
        <authorList>
            <person name="Mitreva M."/>
        </authorList>
    </citation>
    <scope>NUCLEOTIDE SEQUENCE [LARGE SCALE GENOMIC DNA]</scope>
    <source>
        <strain evidence="4 5">Baltimore</strain>
    </source>
</reference>
<keyword evidence="2" id="KW-0813">Transport</keyword>
<name>A0A368FWF9_ANCCA</name>
<comment type="caution">
    <text evidence="4">The sequence shown here is derived from an EMBL/GenBank/DDBJ whole genome shotgun (WGS) entry which is preliminary data.</text>
</comment>
<keyword evidence="3" id="KW-0653">Protein transport</keyword>
<dbReference type="InterPro" id="IPR011989">
    <property type="entry name" value="ARM-like"/>
</dbReference>
<dbReference type="PANTHER" id="PTHR23316">
    <property type="entry name" value="IMPORTIN ALPHA"/>
    <property type="match status" value="1"/>
</dbReference>
<dbReference type="InterPro" id="IPR016024">
    <property type="entry name" value="ARM-type_fold"/>
</dbReference>
<evidence type="ECO:0000313" key="4">
    <source>
        <dbReference type="EMBL" id="RCN35319.1"/>
    </source>
</evidence>
<sequence>MIKSGNFQNESAGLKFLRSKISESAEDVNCMSSLGDISLISQLTRLLIRGDEELVDDLSWILVNMFRRHEKQPFTDEVRGQVLPTFCGLIRRAASPKYMVPAQLENSVLSQLLWSIASLVEVSPANRNFVVANGIVQDILNIASRNKKLVILRHIMFLIAVLFADIHEFTPDIAELCPLLPLIASQLSSEDETIQADAVRACKLMSECVEFFGSMADSGILCKLTQLTRSCSSYVLQGVLRSIGNVIQESSLYTKGTFILSGADRCLQLFGVFSFFFHLRVDN</sequence>
<dbReference type="OrthoDB" id="5823958at2759"/>
<dbReference type="EMBL" id="JOJR01000677">
    <property type="protein sequence ID" value="RCN35319.1"/>
    <property type="molecule type" value="Genomic_DNA"/>
</dbReference>
<accession>A0A368FWF9</accession>
<dbReference type="SUPFAM" id="SSF48371">
    <property type="entry name" value="ARM repeat"/>
    <property type="match status" value="1"/>
</dbReference>
<dbReference type="Gene3D" id="1.25.10.10">
    <property type="entry name" value="Leucine-rich Repeat Variant"/>
    <property type="match status" value="1"/>
</dbReference>
<evidence type="ECO:0008006" key="6">
    <source>
        <dbReference type="Google" id="ProtNLM"/>
    </source>
</evidence>
<evidence type="ECO:0000313" key="5">
    <source>
        <dbReference type="Proteomes" id="UP000252519"/>
    </source>
</evidence>
<comment type="similarity">
    <text evidence="1">Belongs to the importin alpha family.</text>
</comment>